<accession>A0ABV7Q5G7</accession>
<keyword evidence="3 5" id="KW-1133">Transmembrane helix</keyword>
<comment type="subcellular location">
    <subcellularLocation>
        <location evidence="1">Membrane</location>
        <topology evidence="1">Multi-pass membrane protein</topology>
    </subcellularLocation>
</comment>
<organism evidence="6 7">
    <name type="scientific">Glycomyces rhizosphaerae</name>
    <dbReference type="NCBI Taxonomy" id="2054422"/>
    <lineage>
        <taxon>Bacteria</taxon>
        <taxon>Bacillati</taxon>
        <taxon>Actinomycetota</taxon>
        <taxon>Actinomycetes</taxon>
        <taxon>Glycomycetales</taxon>
        <taxon>Glycomycetaceae</taxon>
        <taxon>Glycomyces</taxon>
    </lineage>
</organism>
<sequence>METLYYVIAASAAVLNFGSGVGAMVRLKVILPLMDGANVPHSMLVFPIGVLKAAGGIGLALGLFGVPLVGTAAAIGLILFWTCAVHTHVLANFWPKETVGTFTFLGLSIATLALDLALHF</sequence>
<feature type="transmembrane region" description="Helical" evidence="5">
    <location>
        <begin position="6"/>
        <end position="31"/>
    </location>
</feature>
<dbReference type="Proteomes" id="UP001595712">
    <property type="component" value="Unassembled WGS sequence"/>
</dbReference>
<protein>
    <submittedName>
        <fullName evidence="6">DoxX family protein</fullName>
    </submittedName>
</protein>
<evidence type="ECO:0000313" key="7">
    <source>
        <dbReference type="Proteomes" id="UP001595712"/>
    </source>
</evidence>
<keyword evidence="7" id="KW-1185">Reference proteome</keyword>
<evidence type="ECO:0000256" key="4">
    <source>
        <dbReference type="ARBA" id="ARBA00023136"/>
    </source>
</evidence>
<feature type="transmembrane region" description="Helical" evidence="5">
    <location>
        <begin position="43"/>
        <end position="66"/>
    </location>
</feature>
<evidence type="ECO:0000313" key="6">
    <source>
        <dbReference type="EMBL" id="MFC3494771.1"/>
    </source>
</evidence>
<feature type="transmembrane region" description="Helical" evidence="5">
    <location>
        <begin position="98"/>
        <end position="118"/>
    </location>
</feature>
<evidence type="ECO:0000256" key="3">
    <source>
        <dbReference type="ARBA" id="ARBA00022989"/>
    </source>
</evidence>
<keyword evidence="4 5" id="KW-0472">Membrane</keyword>
<reference evidence="7" key="1">
    <citation type="journal article" date="2019" name="Int. J. Syst. Evol. Microbiol.">
        <title>The Global Catalogue of Microorganisms (GCM) 10K type strain sequencing project: providing services to taxonomists for standard genome sequencing and annotation.</title>
        <authorList>
            <consortium name="The Broad Institute Genomics Platform"/>
            <consortium name="The Broad Institute Genome Sequencing Center for Infectious Disease"/>
            <person name="Wu L."/>
            <person name="Ma J."/>
        </authorList>
    </citation>
    <scope>NUCLEOTIDE SEQUENCE [LARGE SCALE GENOMIC DNA]</scope>
    <source>
        <strain evidence="7">CGMCC 4.7396</strain>
    </source>
</reference>
<dbReference type="Pfam" id="PF13564">
    <property type="entry name" value="DoxX_2"/>
    <property type="match status" value="1"/>
</dbReference>
<gene>
    <name evidence="6" type="ORF">ACFO8M_19980</name>
</gene>
<dbReference type="RefSeq" id="WP_387978809.1">
    <property type="nucleotide sequence ID" value="NZ_JBHRWO010000020.1"/>
</dbReference>
<proteinExistence type="predicted"/>
<name>A0ABV7Q5G7_9ACTN</name>
<dbReference type="InterPro" id="IPR032808">
    <property type="entry name" value="DoxX"/>
</dbReference>
<evidence type="ECO:0000256" key="1">
    <source>
        <dbReference type="ARBA" id="ARBA00004141"/>
    </source>
</evidence>
<dbReference type="EMBL" id="JBHRWO010000020">
    <property type="protein sequence ID" value="MFC3494771.1"/>
    <property type="molecule type" value="Genomic_DNA"/>
</dbReference>
<feature type="transmembrane region" description="Helical" evidence="5">
    <location>
        <begin position="72"/>
        <end position="91"/>
    </location>
</feature>
<comment type="caution">
    <text evidence="6">The sequence shown here is derived from an EMBL/GenBank/DDBJ whole genome shotgun (WGS) entry which is preliminary data.</text>
</comment>
<keyword evidence="2 5" id="KW-0812">Transmembrane</keyword>
<evidence type="ECO:0000256" key="5">
    <source>
        <dbReference type="SAM" id="Phobius"/>
    </source>
</evidence>
<evidence type="ECO:0000256" key="2">
    <source>
        <dbReference type="ARBA" id="ARBA00022692"/>
    </source>
</evidence>